<keyword evidence="8" id="KW-1185">Reference proteome</keyword>
<organism evidence="7 8">
    <name type="scientific">Scyliorhinus torazame</name>
    <name type="common">Cloudy catshark</name>
    <name type="synonym">Catulus torazame</name>
    <dbReference type="NCBI Taxonomy" id="75743"/>
    <lineage>
        <taxon>Eukaryota</taxon>
        <taxon>Metazoa</taxon>
        <taxon>Chordata</taxon>
        <taxon>Craniata</taxon>
        <taxon>Vertebrata</taxon>
        <taxon>Chondrichthyes</taxon>
        <taxon>Elasmobranchii</taxon>
        <taxon>Galeomorphii</taxon>
        <taxon>Galeoidea</taxon>
        <taxon>Carcharhiniformes</taxon>
        <taxon>Scyliorhinidae</taxon>
        <taxon>Scyliorhinus</taxon>
    </lineage>
</organism>
<sequence length="235" mass="26246">MRTRGAWAEPPTRCSLPPSLPKHTQGQTKLTRVSSSLGCVMPSVPAAMATEGEPTTFAKLLHLMFLSTFWGMQIWVTFISGLIMGSNLTRHTFGFIQSRLFPYYFHLGSACAFFNLTIFAMYHPSELLNEEETFQIIILFICVTVAGLNAQCFGKITSEIMADMHLIEQSCGLGKDIGLSINREAYNKLKESNPKYKTFSHQLTLYHNISSLCNLCCIICNGISLYFMAAKLSTL</sequence>
<protein>
    <recommendedName>
        <fullName evidence="6">TMEM205-like domain-containing protein</fullName>
    </recommendedName>
</protein>
<reference evidence="7 8" key="1">
    <citation type="journal article" date="2018" name="Nat. Ecol. Evol.">
        <title>Shark genomes provide insights into elasmobranch evolution and the origin of vertebrates.</title>
        <authorList>
            <person name="Hara Y"/>
            <person name="Yamaguchi K"/>
            <person name="Onimaru K"/>
            <person name="Kadota M"/>
            <person name="Koyanagi M"/>
            <person name="Keeley SD"/>
            <person name="Tatsumi K"/>
            <person name="Tanaka K"/>
            <person name="Motone F"/>
            <person name="Kageyama Y"/>
            <person name="Nozu R"/>
            <person name="Adachi N"/>
            <person name="Nishimura O"/>
            <person name="Nakagawa R"/>
            <person name="Tanegashima C"/>
            <person name="Kiyatake I"/>
            <person name="Matsumoto R"/>
            <person name="Murakumo K"/>
            <person name="Nishida K"/>
            <person name="Terakita A"/>
            <person name="Kuratani S"/>
            <person name="Sato K"/>
            <person name="Hyodo S Kuraku.S."/>
        </authorList>
    </citation>
    <scope>NUCLEOTIDE SEQUENCE [LARGE SCALE GENOMIC DNA]</scope>
</reference>
<feature type="transmembrane region" description="Helical" evidence="5">
    <location>
        <begin position="205"/>
        <end position="229"/>
    </location>
</feature>
<evidence type="ECO:0000313" key="7">
    <source>
        <dbReference type="EMBL" id="GCB70684.1"/>
    </source>
</evidence>
<dbReference type="InterPro" id="IPR025423">
    <property type="entry name" value="TMEM205-like"/>
</dbReference>
<keyword evidence="3 5" id="KW-1133">Transmembrane helix</keyword>
<evidence type="ECO:0000313" key="8">
    <source>
        <dbReference type="Proteomes" id="UP000288216"/>
    </source>
</evidence>
<dbReference type="GO" id="GO:0016020">
    <property type="term" value="C:membrane"/>
    <property type="evidence" value="ECO:0007669"/>
    <property type="project" value="UniProtKB-SubCell"/>
</dbReference>
<evidence type="ECO:0000256" key="1">
    <source>
        <dbReference type="ARBA" id="ARBA00004370"/>
    </source>
</evidence>
<evidence type="ECO:0000256" key="5">
    <source>
        <dbReference type="SAM" id="Phobius"/>
    </source>
</evidence>
<dbReference type="InterPro" id="IPR042623">
    <property type="entry name" value="TMEM205"/>
</dbReference>
<evidence type="ECO:0000256" key="3">
    <source>
        <dbReference type="ARBA" id="ARBA00022989"/>
    </source>
</evidence>
<comment type="caution">
    <text evidence="7">The sequence shown here is derived from an EMBL/GenBank/DDBJ whole genome shotgun (WGS) entry which is preliminary data.</text>
</comment>
<dbReference type="PANTHER" id="PTHR46916">
    <property type="entry name" value="TRANSMEMBRANE PROTEIN 205"/>
    <property type="match status" value="1"/>
</dbReference>
<accession>A0A401PC40</accession>
<comment type="subcellular location">
    <subcellularLocation>
        <location evidence="1">Membrane</location>
    </subcellularLocation>
</comment>
<dbReference type="AlphaFoldDB" id="A0A401PC40"/>
<feature type="domain" description="TMEM205-like" evidence="6">
    <location>
        <begin position="65"/>
        <end position="165"/>
    </location>
</feature>
<feature type="transmembrane region" description="Helical" evidence="5">
    <location>
        <begin position="103"/>
        <end position="122"/>
    </location>
</feature>
<evidence type="ECO:0000256" key="2">
    <source>
        <dbReference type="ARBA" id="ARBA00022692"/>
    </source>
</evidence>
<evidence type="ECO:0000256" key="4">
    <source>
        <dbReference type="ARBA" id="ARBA00023136"/>
    </source>
</evidence>
<feature type="transmembrane region" description="Helical" evidence="5">
    <location>
        <begin position="134"/>
        <end position="154"/>
    </location>
</feature>
<dbReference type="PANTHER" id="PTHR46916:SF1">
    <property type="entry name" value="TRANSMEMBRANE PROTEIN 205"/>
    <property type="match status" value="1"/>
</dbReference>
<gene>
    <name evidence="7" type="ORF">scyTo_0008642</name>
</gene>
<dbReference type="OrthoDB" id="1641132at2759"/>
<dbReference type="Proteomes" id="UP000288216">
    <property type="component" value="Unassembled WGS sequence"/>
</dbReference>
<dbReference type="EMBL" id="BFAA01003354">
    <property type="protein sequence ID" value="GCB70684.1"/>
    <property type="molecule type" value="Genomic_DNA"/>
</dbReference>
<dbReference type="OMA" id="MLTMACT"/>
<keyword evidence="4 5" id="KW-0472">Membrane</keyword>
<feature type="transmembrane region" description="Helical" evidence="5">
    <location>
        <begin position="60"/>
        <end position="83"/>
    </location>
</feature>
<proteinExistence type="predicted"/>
<dbReference type="Pfam" id="PF13664">
    <property type="entry name" value="DUF4149"/>
    <property type="match status" value="1"/>
</dbReference>
<name>A0A401PC40_SCYTO</name>
<evidence type="ECO:0000259" key="6">
    <source>
        <dbReference type="Pfam" id="PF13664"/>
    </source>
</evidence>
<keyword evidence="2 5" id="KW-0812">Transmembrane</keyword>